<keyword evidence="2" id="KW-1185">Reference proteome</keyword>
<dbReference type="EMBL" id="JBGBDC010000010">
    <property type="protein sequence ID" value="MEY2253416.1"/>
    <property type="molecule type" value="Genomic_DNA"/>
</dbReference>
<proteinExistence type="predicted"/>
<name>A0ABV4B794_9BURK</name>
<evidence type="ECO:0000313" key="1">
    <source>
        <dbReference type="EMBL" id="MEY2253416.1"/>
    </source>
</evidence>
<organism evidence="1 2">
    <name type="scientific">Comamonas sediminis</name>
    <dbReference type="NCBI Taxonomy" id="1783360"/>
    <lineage>
        <taxon>Bacteria</taxon>
        <taxon>Pseudomonadati</taxon>
        <taxon>Pseudomonadota</taxon>
        <taxon>Betaproteobacteria</taxon>
        <taxon>Burkholderiales</taxon>
        <taxon>Comamonadaceae</taxon>
        <taxon>Comamonas</taxon>
    </lineage>
</organism>
<dbReference type="RefSeq" id="WP_369461004.1">
    <property type="nucleotide sequence ID" value="NZ_JBGBDC010000010.1"/>
</dbReference>
<accession>A0ABV4B794</accession>
<protein>
    <submittedName>
        <fullName evidence="1">Uncharacterized protein</fullName>
    </submittedName>
</protein>
<gene>
    <name evidence="1" type="ORF">AB7A72_20530</name>
</gene>
<comment type="caution">
    <text evidence="1">The sequence shown here is derived from an EMBL/GenBank/DDBJ whole genome shotgun (WGS) entry which is preliminary data.</text>
</comment>
<sequence>MSSATHTLAGIAIPRGMLWIDEHDWLPVQKEKSYSCEGALLLDVGVKLAGRAITLQGEEDAGWIELSVLNQVYELASQPTQTHLLVLADGREFDVQFDAVDDAIGARRIGRPELPKADWPFVATFKLITV</sequence>
<dbReference type="Proteomes" id="UP001562178">
    <property type="component" value="Unassembled WGS sequence"/>
</dbReference>
<reference evidence="1 2" key="1">
    <citation type="journal article" date="2016" name="Int. J. Syst. Evol. Microbiol.">
        <title>Description of Comamonas sediminis sp. nov., isolated from lagoon sediments.</title>
        <authorList>
            <person name="Subhash Y."/>
            <person name="Bang J.J."/>
            <person name="You T.H."/>
            <person name="Lee S.S."/>
        </authorList>
    </citation>
    <scope>NUCLEOTIDE SEQUENCE [LARGE SCALE GENOMIC DNA]</scope>
    <source>
        <strain evidence="1 2">JCM 31169</strain>
    </source>
</reference>
<evidence type="ECO:0000313" key="2">
    <source>
        <dbReference type="Proteomes" id="UP001562178"/>
    </source>
</evidence>